<proteinExistence type="predicted"/>
<keyword evidence="4" id="KW-1185">Reference proteome</keyword>
<dbReference type="InterPro" id="IPR015392">
    <property type="entry name" value="TehB/YeaR-like_dom"/>
</dbReference>
<dbReference type="RefSeq" id="WP_057624786.1">
    <property type="nucleotide sequence ID" value="NZ_LKHV02000001.1"/>
</dbReference>
<dbReference type="Proteomes" id="UP000051494">
    <property type="component" value="Unassembled WGS sequence"/>
</dbReference>
<gene>
    <name evidence="3" type="ORF">CC99x_007195</name>
    <name evidence="2" type="ORF">CC99x_01701</name>
</gene>
<accession>A0A0Q9YQA0</accession>
<dbReference type="OrthoDB" id="9804312at2"/>
<protein>
    <submittedName>
        <fullName evidence="3">DUF1971 domain-containing protein</fullName>
    </submittedName>
    <submittedName>
        <fullName evidence="2">Tellurite resistance protein TehB</fullName>
    </submittedName>
</protein>
<reference evidence="3" key="2">
    <citation type="journal article" date="2016" name="Genome Announc.">
        <title>Draft Genome Sequences of Two Novel Amoeba-Resistant Intranuclear Bacteria, 'Candidatus Berkiella cookevillensis' and 'Candidatus Berkiella aquae'.</title>
        <authorList>
            <person name="Mehari Y.T."/>
            <person name="Arivett B.A."/>
            <person name="Farone A.L."/>
            <person name="Gunderson J.H."/>
            <person name="Farone M.B."/>
        </authorList>
    </citation>
    <scope>NUCLEOTIDE SEQUENCE</scope>
    <source>
        <strain evidence="3">CC99</strain>
    </source>
</reference>
<dbReference type="Gene3D" id="2.60.120.10">
    <property type="entry name" value="Jelly Rolls"/>
    <property type="match status" value="1"/>
</dbReference>
<dbReference type="EMBL" id="LKHV02000001">
    <property type="protein sequence ID" value="MCS5708692.1"/>
    <property type="molecule type" value="Genomic_DNA"/>
</dbReference>
<comment type="caution">
    <text evidence="2">The sequence shown here is derived from an EMBL/GenBank/DDBJ whole genome shotgun (WGS) entry which is preliminary data.</text>
</comment>
<reference evidence="2" key="1">
    <citation type="submission" date="2015-09" db="EMBL/GenBank/DDBJ databases">
        <title>Draft Genome Sequences of Two Novel Amoeba-resistant Intranuclear Bacteria, Candidatus Berkiella cookevillensis and Candidatus Berkiella aquae.</title>
        <authorList>
            <person name="Mehari Y.T."/>
            <person name="Arivett B.A."/>
            <person name="Farone A.L."/>
            <person name="Gunderson J.H."/>
            <person name="Farone M.B."/>
        </authorList>
    </citation>
    <scope>NUCLEOTIDE SEQUENCE [LARGE SCALE GENOMIC DNA]</scope>
    <source>
        <strain evidence="2">CC99</strain>
    </source>
</reference>
<dbReference type="SUPFAM" id="SSF51197">
    <property type="entry name" value="Clavaminate synthase-like"/>
    <property type="match status" value="1"/>
</dbReference>
<evidence type="ECO:0000313" key="3">
    <source>
        <dbReference type="EMBL" id="MCS5708692.1"/>
    </source>
</evidence>
<dbReference type="Pfam" id="PF09313">
    <property type="entry name" value="TehB-like"/>
    <property type="match status" value="1"/>
</dbReference>
<sequence>MKILPNDLMFYKRTPTFTHESVPPGLLKNHSTKKNVWGLIKIMQGKLDYIIGTNETYLLEPGKDGVIEPEVIHHVSLTEPVEFFVEFYK</sequence>
<dbReference type="AlphaFoldDB" id="A0A0Q9YQA0"/>
<feature type="domain" description="TehB/YeaR-like" evidence="1">
    <location>
        <begin position="12"/>
        <end position="85"/>
    </location>
</feature>
<dbReference type="InterPro" id="IPR014710">
    <property type="entry name" value="RmlC-like_jellyroll"/>
</dbReference>
<evidence type="ECO:0000313" key="2">
    <source>
        <dbReference type="EMBL" id="KRG18259.1"/>
    </source>
</evidence>
<dbReference type="STRING" id="437022.CC99x_01701"/>
<organism evidence="2">
    <name type="scientific">Candidatus Berkiella cookevillensis</name>
    <dbReference type="NCBI Taxonomy" id="437022"/>
    <lineage>
        <taxon>Bacteria</taxon>
        <taxon>Pseudomonadati</taxon>
        <taxon>Pseudomonadota</taxon>
        <taxon>Gammaproteobacteria</taxon>
        <taxon>Candidatus Berkiellales</taxon>
        <taxon>Candidatus Berkiellaceae</taxon>
        <taxon>Candidatus Berkiella</taxon>
    </lineage>
</organism>
<name>A0A0Q9YQA0_9GAMM</name>
<reference evidence="3" key="3">
    <citation type="submission" date="2021-06" db="EMBL/GenBank/DDBJ databases">
        <title>Genomic Description and Analysis of Intracellular Bacteria, Candidatus Berkiella cookevillensis and Candidatus Berkiella aquae.</title>
        <authorList>
            <person name="Kidane D.T."/>
            <person name="Mehari Y.T."/>
            <person name="Rice F.C."/>
            <person name="Arivett B.A."/>
            <person name="Farone A.L."/>
            <person name="Berk S.G."/>
            <person name="Farone M.B."/>
        </authorList>
    </citation>
    <scope>NUCLEOTIDE SEQUENCE</scope>
    <source>
        <strain evidence="3">CC99</strain>
    </source>
</reference>
<evidence type="ECO:0000313" key="4">
    <source>
        <dbReference type="Proteomes" id="UP000051494"/>
    </source>
</evidence>
<evidence type="ECO:0000259" key="1">
    <source>
        <dbReference type="Pfam" id="PF09313"/>
    </source>
</evidence>
<dbReference type="EMBL" id="LKHV01000008">
    <property type="protein sequence ID" value="KRG18259.1"/>
    <property type="molecule type" value="Genomic_DNA"/>
</dbReference>